<dbReference type="STRING" id="407234.SAMN05421795_102656"/>
<protein>
    <recommendedName>
        <fullName evidence="5">Astacin (Peptidase family M12A)</fullName>
    </recommendedName>
</protein>
<dbReference type="GO" id="GO:0008237">
    <property type="term" value="F:metallopeptidase activity"/>
    <property type="evidence" value="ECO:0007669"/>
    <property type="project" value="InterPro"/>
</dbReference>
<dbReference type="RefSeq" id="WP_076364579.1">
    <property type="nucleotide sequence ID" value="NZ_FTOM01000002.1"/>
</dbReference>
<name>A0A1N7L7I1_9RHOB</name>
<dbReference type="AlphaFoldDB" id="A0A1N7L7I1"/>
<evidence type="ECO:0000256" key="1">
    <source>
        <dbReference type="SAM" id="MobiDB-lite"/>
    </source>
</evidence>
<evidence type="ECO:0000313" key="4">
    <source>
        <dbReference type="Proteomes" id="UP000186098"/>
    </source>
</evidence>
<feature type="chain" id="PRO_5012681513" description="Astacin (Peptidase family M12A)" evidence="2">
    <location>
        <begin position="22"/>
        <end position="473"/>
    </location>
</feature>
<gene>
    <name evidence="3" type="ORF">SAMN05421795_102656</name>
</gene>
<feature type="compositionally biased region" description="Basic residues" evidence="1">
    <location>
        <begin position="431"/>
        <end position="461"/>
    </location>
</feature>
<dbReference type="OrthoDB" id="7180976at2"/>
<dbReference type="Gene3D" id="3.40.390.10">
    <property type="entry name" value="Collagenase (Catalytic Domain)"/>
    <property type="match status" value="1"/>
</dbReference>
<keyword evidence="2" id="KW-0732">Signal</keyword>
<evidence type="ECO:0008006" key="5">
    <source>
        <dbReference type="Google" id="ProtNLM"/>
    </source>
</evidence>
<feature type="region of interest" description="Disordered" evidence="1">
    <location>
        <begin position="56"/>
        <end position="75"/>
    </location>
</feature>
<evidence type="ECO:0000256" key="2">
    <source>
        <dbReference type="SAM" id="SignalP"/>
    </source>
</evidence>
<evidence type="ECO:0000313" key="3">
    <source>
        <dbReference type="EMBL" id="SIS69822.1"/>
    </source>
</evidence>
<dbReference type="EMBL" id="FTOM01000002">
    <property type="protein sequence ID" value="SIS69822.1"/>
    <property type="molecule type" value="Genomic_DNA"/>
</dbReference>
<feature type="compositionally biased region" description="Gly residues" evidence="1">
    <location>
        <begin position="57"/>
        <end position="68"/>
    </location>
</feature>
<keyword evidence="4" id="KW-1185">Reference proteome</keyword>
<feature type="signal peptide" evidence="2">
    <location>
        <begin position="1"/>
        <end position="21"/>
    </location>
</feature>
<dbReference type="InterPro" id="IPR024079">
    <property type="entry name" value="MetalloPept_cat_dom_sf"/>
</dbReference>
<organism evidence="3 4">
    <name type="scientific">Phaeovulum vinaykumarii</name>
    <dbReference type="NCBI Taxonomy" id="407234"/>
    <lineage>
        <taxon>Bacteria</taxon>
        <taxon>Pseudomonadati</taxon>
        <taxon>Pseudomonadota</taxon>
        <taxon>Alphaproteobacteria</taxon>
        <taxon>Rhodobacterales</taxon>
        <taxon>Paracoccaceae</taxon>
        <taxon>Phaeovulum</taxon>
    </lineage>
</organism>
<dbReference type="SUPFAM" id="SSF55486">
    <property type="entry name" value="Metalloproteases ('zincins'), catalytic domain"/>
    <property type="match status" value="1"/>
</dbReference>
<feature type="region of interest" description="Disordered" evidence="1">
    <location>
        <begin position="431"/>
        <end position="473"/>
    </location>
</feature>
<sequence length="473" mass="51821">MRWQGLGLSLFMGALFMGALAGTAAADTHFPPRGTIEVSVYPCLFAKAVLPGSSGDTQGGTGIPGIGLGDPPAGPGLGPPPFGSAADPAPGVISYPDVPPADEAVYRDRIERAITFWNMNGRSDARLFEMDLRWTDWAPIPITWDAAANPPFPNDRSIEANACLQAHTEAGDLKRGGIKLLLFHPWHDTYGAGNGIAVFGTTNNGAETLGPGAAGINLQTGTVAHEIGHTLLLGHSSAFMANPPANTYPYEYGDAYDVMGRNRVDLSAYHKDRLGLMPYQRVRTLYGSENMVYRLADPTTAANGLHALRIPIDPHDTSRYLLVEYASKYRNVARTDIEAPRLYIYEIGHPDQVISDWSNDPVPRSNMRSMLLFQTRTGLRSFVTPIQSYNHDGVRIDLVMIDGDQAVIRVRSSYAQRCVAGYVWRDARARHRPDLRHPGPARRSGRGRRPGRGAHQRRRQLQGRLLSAQPARR</sequence>
<reference evidence="4" key="1">
    <citation type="submission" date="2017-01" db="EMBL/GenBank/DDBJ databases">
        <authorList>
            <person name="Varghese N."/>
            <person name="Submissions S."/>
        </authorList>
    </citation>
    <scope>NUCLEOTIDE SEQUENCE [LARGE SCALE GENOMIC DNA]</scope>
    <source>
        <strain evidence="4">DSM 18714</strain>
    </source>
</reference>
<proteinExistence type="predicted"/>
<accession>A0A1N7L7I1</accession>
<dbReference type="Proteomes" id="UP000186098">
    <property type="component" value="Unassembled WGS sequence"/>
</dbReference>